<sequence>MSQLQVPSPARPMSVAVTPSPPSSRRQPPQQRASHQIVSSGQDSEQQPQQPAYTDMYSHPAAIAFAAAHPRRTIPKFGPYLLLQTLGEGEFGKVKLGLHSQWGEEVAVKLIRKGNVENSAVRMSKVEREIEVLRTLKHPNIVRLYDVIETDKYIGIIIEYASGGELFDHILAHRYLRERDASKLFSQLISGVWYIHQKKIVHRDLKLENLLLDRHRNVIITDFGFANRFEHRADDLMQTSCGSPCYAAPELVISEGLYVGSAVDIWSCGVILYAMLAGYLPFDDDPANPDGDNINLLYKYIVNTPLSFPEYISEEARDLLKMMLVPDPRKRASLPAIMKHPWLAAYHVTPDPDVVEQGMSEAFGRTVEDLERTAMEQHQMKRLAYQRQMRAGAGQPVARAQTQAHHSSMQVPAPSRSRSEQPEFLYNSSTAGASGVGAEDDDPFGPPPGTAPPPRRAAEPLEEGEARGEPRPRAQDGEVTVGESPRKAKEVETQTPRKGKEKEDKFRHTVQIEYDERRGQRARTGSGGREQTPRSNAKTSTSPTRDRATPTRSPSGSVPIPSPAPTNGSEDVPMAATTTSPSPSVASITERREKRRRGSTSSTGQASAVKPLPPNPSHTSPPTTWKKVHSPTNSATNPAEMVNGAERPTAMDVFSEKEKEAQAAPEADAEKAEEVEKEGDKDKDGKKSRRNTFTGLTVMVNPINSIRNNMNTRRKEPSTATTSSPTTELMPPNVPAAPHSGNADKSFETRRGTMKASTSKAAKVMDWIRKGRDSLTVGGATTSVPSPAESNSSTVDDNEAASPVQVYVTTPTSASSPAATANLPTIVTKTLAGGRKPEATSPSQTTTTPTATTPSASGSFASRFRRSINVGSTTSKIQREVAPAPTAGGALRVHHGAVDQSTITTGQPPEVMRHVKEVLVSMGMEVQIESEYKYRCIRAKQRRAGKGTISGSTGPQGVAAFTMVGSAGSNGVDKRGLPMPSQSTFSGGGGMLRGLLMRRQSSQVSAYGPGSTSFDADESLNSSGILSAEPIAQADTVYGDPTEDAGDEVRFSVELTRLDRLNDTYSLDIRRLKGNLRSYKFLYDTLRNDRPDPFFPISSAVLMLPPPRAAHFLI</sequence>
<dbReference type="Gene3D" id="1.10.510.10">
    <property type="entry name" value="Transferase(Phosphotransferase) domain 1"/>
    <property type="match status" value="1"/>
</dbReference>
<feature type="compositionally biased region" description="Polar residues" evidence="7">
    <location>
        <begin position="533"/>
        <end position="543"/>
    </location>
</feature>
<proteinExistence type="predicted"/>
<dbReference type="PANTHER" id="PTHR24346:SF110">
    <property type="entry name" value="NON-SPECIFIC SERINE_THREONINE PROTEIN KINASE"/>
    <property type="match status" value="1"/>
</dbReference>
<feature type="compositionally biased region" description="Polar residues" evidence="7">
    <location>
        <begin position="779"/>
        <end position="795"/>
    </location>
</feature>
<feature type="region of interest" description="Disordered" evidence="7">
    <location>
        <begin position="388"/>
        <end position="760"/>
    </location>
</feature>
<dbReference type="FunFam" id="1.10.510.10:FF:000636">
    <property type="entry name" value="Non-specific serine/threonine protein kinase"/>
    <property type="match status" value="1"/>
</dbReference>
<gene>
    <name evidence="10" type="ORF">FB45DRAFT_1062943</name>
</gene>
<dbReference type="AlphaFoldDB" id="A0AAD7BFI7"/>
<protein>
    <submittedName>
        <fullName evidence="10">CAMK/CAMKL/Kin4 protein kinase</fullName>
    </submittedName>
</protein>
<evidence type="ECO:0000256" key="7">
    <source>
        <dbReference type="SAM" id="MobiDB-lite"/>
    </source>
</evidence>
<keyword evidence="4 10" id="KW-0418">Kinase</keyword>
<keyword evidence="5 6" id="KW-0067">ATP-binding</keyword>
<dbReference type="InterPro" id="IPR011009">
    <property type="entry name" value="Kinase-like_dom_sf"/>
</dbReference>
<evidence type="ECO:0000313" key="10">
    <source>
        <dbReference type="EMBL" id="KAJ7619567.1"/>
    </source>
</evidence>
<accession>A0AAD7BFI7</accession>
<dbReference type="FunFam" id="3.30.200.20:FF:000003">
    <property type="entry name" value="Non-specific serine/threonine protein kinase"/>
    <property type="match status" value="1"/>
</dbReference>
<evidence type="ECO:0000256" key="5">
    <source>
        <dbReference type="ARBA" id="ARBA00022840"/>
    </source>
</evidence>
<comment type="caution">
    <text evidence="10">The sequence shown here is derived from an EMBL/GenBank/DDBJ whole genome shotgun (WGS) entry which is preliminary data.</text>
</comment>
<dbReference type="GO" id="GO:0005524">
    <property type="term" value="F:ATP binding"/>
    <property type="evidence" value="ECO:0007669"/>
    <property type="project" value="UniProtKB-UniRule"/>
</dbReference>
<dbReference type="InterPro" id="IPR008271">
    <property type="entry name" value="Ser/Thr_kinase_AS"/>
</dbReference>
<evidence type="ECO:0000256" key="6">
    <source>
        <dbReference type="PROSITE-ProRule" id="PRU10141"/>
    </source>
</evidence>
<dbReference type="SMART" id="SM00220">
    <property type="entry name" value="S_TKc"/>
    <property type="match status" value="1"/>
</dbReference>
<feature type="compositionally biased region" description="Basic and acidic residues" evidence="7">
    <location>
        <begin position="668"/>
        <end position="685"/>
    </location>
</feature>
<dbReference type="InterPro" id="IPR000719">
    <property type="entry name" value="Prot_kinase_dom"/>
</dbReference>
<dbReference type="PROSITE" id="PS00107">
    <property type="entry name" value="PROTEIN_KINASE_ATP"/>
    <property type="match status" value="1"/>
</dbReference>
<name>A0AAD7BFI7_9AGAR</name>
<dbReference type="PROSITE" id="PS50032">
    <property type="entry name" value="KA1"/>
    <property type="match status" value="1"/>
</dbReference>
<feature type="compositionally biased region" description="Polar residues" evidence="7">
    <location>
        <begin position="33"/>
        <end position="52"/>
    </location>
</feature>
<dbReference type="EMBL" id="JARKIF010000018">
    <property type="protein sequence ID" value="KAJ7619567.1"/>
    <property type="molecule type" value="Genomic_DNA"/>
</dbReference>
<evidence type="ECO:0000256" key="3">
    <source>
        <dbReference type="ARBA" id="ARBA00022741"/>
    </source>
</evidence>
<dbReference type="PANTHER" id="PTHR24346">
    <property type="entry name" value="MAP/MICROTUBULE AFFINITY-REGULATING KINASE"/>
    <property type="match status" value="1"/>
</dbReference>
<evidence type="ECO:0000256" key="2">
    <source>
        <dbReference type="ARBA" id="ARBA00022679"/>
    </source>
</evidence>
<organism evidence="10 11">
    <name type="scientific">Roridomyces roridus</name>
    <dbReference type="NCBI Taxonomy" id="1738132"/>
    <lineage>
        <taxon>Eukaryota</taxon>
        <taxon>Fungi</taxon>
        <taxon>Dikarya</taxon>
        <taxon>Basidiomycota</taxon>
        <taxon>Agaricomycotina</taxon>
        <taxon>Agaricomycetes</taxon>
        <taxon>Agaricomycetidae</taxon>
        <taxon>Agaricales</taxon>
        <taxon>Marasmiineae</taxon>
        <taxon>Mycenaceae</taxon>
        <taxon>Roridomyces</taxon>
    </lineage>
</organism>
<dbReference type="Proteomes" id="UP001221142">
    <property type="component" value="Unassembled WGS sequence"/>
</dbReference>
<reference evidence="10" key="1">
    <citation type="submission" date="2023-03" db="EMBL/GenBank/DDBJ databases">
        <title>Massive genome expansion in bonnet fungi (Mycena s.s.) driven by repeated elements and novel gene families across ecological guilds.</title>
        <authorList>
            <consortium name="Lawrence Berkeley National Laboratory"/>
            <person name="Harder C.B."/>
            <person name="Miyauchi S."/>
            <person name="Viragh M."/>
            <person name="Kuo A."/>
            <person name="Thoen E."/>
            <person name="Andreopoulos B."/>
            <person name="Lu D."/>
            <person name="Skrede I."/>
            <person name="Drula E."/>
            <person name="Henrissat B."/>
            <person name="Morin E."/>
            <person name="Kohler A."/>
            <person name="Barry K."/>
            <person name="LaButti K."/>
            <person name="Morin E."/>
            <person name="Salamov A."/>
            <person name="Lipzen A."/>
            <person name="Mereny Z."/>
            <person name="Hegedus B."/>
            <person name="Baldrian P."/>
            <person name="Stursova M."/>
            <person name="Weitz H."/>
            <person name="Taylor A."/>
            <person name="Grigoriev I.V."/>
            <person name="Nagy L.G."/>
            <person name="Martin F."/>
            <person name="Kauserud H."/>
        </authorList>
    </citation>
    <scope>NUCLEOTIDE SEQUENCE</scope>
    <source>
        <strain evidence="10">9284</strain>
    </source>
</reference>
<dbReference type="GO" id="GO:0035556">
    <property type="term" value="P:intracellular signal transduction"/>
    <property type="evidence" value="ECO:0007669"/>
    <property type="project" value="TreeGrafter"/>
</dbReference>
<feature type="compositionally biased region" description="Basic and acidic residues" evidence="7">
    <location>
        <begin position="456"/>
        <end position="476"/>
    </location>
</feature>
<dbReference type="Pfam" id="PF02149">
    <property type="entry name" value="KA1"/>
    <property type="match status" value="1"/>
</dbReference>
<keyword evidence="1" id="KW-0723">Serine/threonine-protein kinase</keyword>
<dbReference type="Gene3D" id="3.30.310.80">
    <property type="entry name" value="Kinase associated domain 1, KA1"/>
    <property type="match status" value="1"/>
</dbReference>
<feature type="compositionally biased region" description="Basic and acidic residues" evidence="7">
    <location>
        <begin position="498"/>
        <end position="507"/>
    </location>
</feature>
<dbReference type="InterPro" id="IPR017441">
    <property type="entry name" value="Protein_kinase_ATP_BS"/>
</dbReference>
<evidence type="ECO:0000259" key="8">
    <source>
        <dbReference type="PROSITE" id="PS50011"/>
    </source>
</evidence>
<dbReference type="Pfam" id="PF00069">
    <property type="entry name" value="Pkinase"/>
    <property type="match status" value="1"/>
</dbReference>
<keyword evidence="3 6" id="KW-0547">Nucleotide-binding</keyword>
<evidence type="ECO:0000313" key="11">
    <source>
        <dbReference type="Proteomes" id="UP001221142"/>
    </source>
</evidence>
<dbReference type="SUPFAM" id="SSF56112">
    <property type="entry name" value="Protein kinase-like (PK-like)"/>
    <property type="match status" value="1"/>
</dbReference>
<feature type="domain" description="Protein kinase" evidence="8">
    <location>
        <begin position="80"/>
        <end position="343"/>
    </location>
</feature>
<evidence type="ECO:0000256" key="1">
    <source>
        <dbReference type="ARBA" id="ARBA00022527"/>
    </source>
</evidence>
<feature type="region of interest" description="Disordered" evidence="7">
    <location>
        <begin position="832"/>
        <end position="872"/>
    </location>
</feature>
<dbReference type="GO" id="GO:0005737">
    <property type="term" value="C:cytoplasm"/>
    <property type="evidence" value="ECO:0007669"/>
    <property type="project" value="TreeGrafter"/>
</dbReference>
<keyword evidence="11" id="KW-1185">Reference proteome</keyword>
<dbReference type="PROSITE" id="PS00108">
    <property type="entry name" value="PROTEIN_KINASE_ST"/>
    <property type="match status" value="1"/>
</dbReference>
<feature type="compositionally biased region" description="Low complexity" evidence="7">
    <location>
        <begin position="572"/>
        <end position="587"/>
    </location>
</feature>
<feature type="compositionally biased region" description="Polar residues" evidence="7">
    <location>
        <begin position="702"/>
        <end position="711"/>
    </location>
</feature>
<feature type="compositionally biased region" description="Low complexity" evidence="7">
    <location>
        <begin position="718"/>
        <end position="727"/>
    </location>
</feature>
<feature type="compositionally biased region" description="Low complexity" evidence="7">
    <location>
        <begin position="23"/>
        <end position="32"/>
    </location>
</feature>
<feature type="binding site" evidence="6">
    <location>
        <position position="113"/>
    </location>
    <ligand>
        <name>ATP</name>
        <dbReference type="ChEBI" id="CHEBI:30616"/>
    </ligand>
</feature>
<dbReference type="GO" id="GO:0004674">
    <property type="term" value="F:protein serine/threonine kinase activity"/>
    <property type="evidence" value="ECO:0007669"/>
    <property type="project" value="UniProtKB-KW"/>
</dbReference>
<feature type="compositionally biased region" description="Pro residues" evidence="7">
    <location>
        <begin position="444"/>
        <end position="455"/>
    </location>
</feature>
<evidence type="ECO:0000259" key="9">
    <source>
        <dbReference type="PROSITE" id="PS50032"/>
    </source>
</evidence>
<evidence type="ECO:0000256" key="4">
    <source>
        <dbReference type="ARBA" id="ARBA00022777"/>
    </source>
</evidence>
<feature type="domain" description="KA1" evidence="9">
    <location>
        <begin position="1042"/>
        <end position="1092"/>
    </location>
</feature>
<feature type="compositionally biased region" description="Polar residues" evidence="7">
    <location>
        <begin position="400"/>
        <end position="410"/>
    </location>
</feature>
<dbReference type="InterPro" id="IPR001772">
    <property type="entry name" value="KA1_dom"/>
</dbReference>
<feature type="region of interest" description="Disordered" evidence="7">
    <location>
        <begin position="776"/>
        <end position="801"/>
    </location>
</feature>
<dbReference type="PROSITE" id="PS50011">
    <property type="entry name" value="PROTEIN_KINASE_DOM"/>
    <property type="match status" value="1"/>
</dbReference>
<feature type="compositionally biased region" description="Low complexity" evidence="7">
    <location>
        <begin position="839"/>
        <end position="862"/>
    </location>
</feature>
<keyword evidence="2" id="KW-0808">Transferase</keyword>
<feature type="region of interest" description="Disordered" evidence="7">
    <location>
        <begin position="1"/>
        <end position="52"/>
    </location>
</feature>